<dbReference type="PROSITE" id="PS50893">
    <property type="entry name" value="ABC_TRANSPORTER_2"/>
    <property type="match status" value="1"/>
</dbReference>
<organism evidence="6 7">
    <name type="scientific">Malonomonas rubra DSM 5091</name>
    <dbReference type="NCBI Taxonomy" id="1122189"/>
    <lineage>
        <taxon>Bacteria</taxon>
        <taxon>Pseudomonadati</taxon>
        <taxon>Thermodesulfobacteriota</taxon>
        <taxon>Desulfuromonadia</taxon>
        <taxon>Desulfuromonadales</taxon>
        <taxon>Geopsychrobacteraceae</taxon>
        <taxon>Malonomonas</taxon>
    </lineage>
</organism>
<evidence type="ECO:0000313" key="6">
    <source>
        <dbReference type="EMBL" id="SHI69258.1"/>
    </source>
</evidence>
<reference evidence="6 7" key="1">
    <citation type="submission" date="2016-11" db="EMBL/GenBank/DDBJ databases">
        <authorList>
            <person name="Jaros S."/>
            <person name="Januszkiewicz K."/>
            <person name="Wedrychowicz H."/>
        </authorList>
    </citation>
    <scope>NUCLEOTIDE SEQUENCE [LARGE SCALE GENOMIC DNA]</scope>
    <source>
        <strain evidence="6 7">DSM 5091</strain>
    </source>
</reference>
<dbReference type="EMBL" id="FQZT01000002">
    <property type="protein sequence ID" value="SHI69258.1"/>
    <property type="molecule type" value="Genomic_DNA"/>
</dbReference>
<dbReference type="SUPFAM" id="SSF52540">
    <property type="entry name" value="P-loop containing nucleoside triphosphate hydrolases"/>
    <property type="match status" value="1"/>
</dbReference>
<dbReference type="RefSeq" id="WP_072905399.1">
    <property type="nucleotide sequence ID" value="NZ_FQZT01000002.1"/>
</dbReference>
<dbReference type="GO" id="GO:0005524">
    <property type="term" value="F:ATP binding"/>
    <property type="evidence" value="ECO:0007669"/>
    <property type="project" value="UniProtKB-KW"/>
</dbReference>
<dbReference type="Proteomes" id="UP000184171">
    <property type="component" value="Unassembled WGS sequence"/>
</dbReference>
<dbReference type="InterPro" id="IPR003439">
    <property type="entry name" value="ABC_transporter-like_ATP-bd"/>
</dbReference>
<dbReference type="InterPro" id="IPR003593">
    <property type="entry name" value="AAA+_ATPase"/>
</dbReference>
<dbReference type="STRING" id="1122189.SAMN02745165_00577"/>
<dbReference type="PANTHER" id="PTHR43335:SF4">
    <property type="entry name" value="ABC TRANSPORTER, ATP-BINDING PROTEIN"/>
    <property type="match status" value="1"/>
</dbReference>
<proteinExistence type="inferred from homology"/>
<dbReference type="Gene3D" id="3.40.50.300">
    <property type="entry name" value="P-loop containing nucleotide triphosphate hydrolases"/>
    <property type="match status" value="1"/>
</dbReference>
<dbReference type="PANTHER" id="PTHR43335">
    <property type="entry name" value="ABC TRANSPORTER, ATP-BINDING PROTEIN"/>
    <property type="match status" value="1"/>
</dbReference>
<dbReference type="CDD" id="cd03230">
    <property type="entry name" value="ABC_DR_subfamily_A"/>
    <property type="match status" value="1"/>
</dbReference>
<dbReference type="Pfam" id="PF00005">
    <property type="entry name" value="ABC_tran"/>
    <property type="match status" value="1"/>
</dbReference>
<dbReference type="InterPro" id="IPR027417">
    <property type="entry name" value="P-loop_NTPase"/>
</dbReference>
<evidence type="ECO:0000256" key="1">
    <source>
        <dbReference type="ARBA" id="ARBA00005417"/>
    </source>
</evidence>
<evidence type="ECO:0000256" key="3">
    <source>
        <dbReference type="ARBA" id="ARBA00022741"/>
    </source>
</evidence>
<dbReference type="SMART" id="SM00382">
    <property type="entry name" value="AAA"/>
    <property type="match status" value="1"/>
</dbReference>
<sequence length="308" mass="34994">MIEVEVRDVAKTYNPGLFKKNVRAVNGLSFKVNGGEVFGLIGPNGAGKSTTIRMVMGLVRPDVGRILFRGKELSGTSFRREIGYLPENPYLYDHLTLEELLFFAGRTSGMEKKEIRLRAEELVERLCLTDVHARPLRTFSKGMLQRAGICFALLHDPSTLILDEPMSGLDPVGRKMVFDLVMELKRQGKTIFFCSHILNDVERLCDRIGLLNKGCLVREFSRNELLQINDGLLFLETRILELVEIEQIEQLGGRVREFEGGHLVAIPTEEYFSLNRYFEQSGIPVKGGRSEWLSLEDLFVEIVQEQAR</sequence>
<keyword evidence="3" id="KW-0547">Nucleotide-binding</keyword>
<dbReference type="AlphaFoldDB" id="A0A1M6D8D3"/>
<gene>
    <name evidence="6" type="ORF">SAMN02745165_00577</name>
</gene>
<keyword evidence="2" id="KW-0813">Transport</keyword>
<dbReference type="OrthoDB" id="9805130at2"/>
<keyword evidence="7" id="KW-1185">Reference proteome</keyword>
<keyword evidence="4 6" id="KW-0067">ATP-binding</keyword>
<dbReference type="GO" id="GO:0016887">
    <property type="term" value="F:ATP hydrolysis activity"/>
    <property type="evidence" value="ECO:0007669"/>
    <property type="project" value="InterPro"/>
</dbReference>
<feature type="domain" description="ABC transporter" evidence="5">
    <location>
        <begin position="4"/>
        <end position="238"/>
    </location>
</feature>
<evidence type="ECO:0000256" key="4">
    <source>
        <dbReference type="ARBA" id="ARBA00022840"/>
    </source>
</evidence>
<accession>A0A1M6D8D3</accession>
<evidence type="ECO:0000259" key="5">
    <source>
        <dbReference type="PROSITE" id="PS50893"/>
    </source>
</evidence>
<comment type="similarity">
    <text evidence="1">Belongs to the ABC transporter superfamily.</text>
</comment>
<evidence type="ECO:0000256" key="2">
    <source>
        <dbReference type="ARBA" id="ARBA00022448"/>
    </source>
</evidence>
<name>A0A1M6D8D3_MALRU</name>
<protein>
    <submittedName>
        <fullName evidence="6">ABC-2 type transport system ATP-binding protein</fullName>
    </submittedName>
</protein>
<evidence type="ECO:0000313" key="7">
    <source>
        <dbReference type="Proteomes" id="UP000184171"/>
    </source>
</evidence>